<reference evidence="2 3" key="1">
    <citation type="submission" date="2023-07" db="EMBL/GenBank/DDBJ databases">
        <title>Sorghum-associated microbial communities from plants grown in Nebraska, USA.</title>
        <authorList>
            <person name="Schachtman D."/>
        </authorList>
    </citation>
    <scope>NUCLEOTIDE SEQUENCE [LARGE SCALE GENOMIC DNA]</scope>
    <source>
        <strain evidence="2 3">BE316</strain>
    </source>
</reference>
<dbReference type="PANTHER" id="PTHR45947">
    <property type="entry name" value="SULFOQUINOVOSYL TRANSFERASE SQD2"/>
    <property type="match status" value="1"/>
</dbReference>
<keyword evidence="3" id="KW-1185">Reference proteome</keyword>
<dbReference type="EMBL" id="JAVDXV010000008">
    <property type="protein sequence ID" value="MDR7334725.1"/>
    <property type="molecule type" value="Genomic_DNA"/>
</dbReference>
<sequence length="410" mass="43860">MSSAAAPPAGARPRVLMLSPYFPPAEQGGGSVQAVLNLTRHLRDDFEFVVATRDHDLRGTQPFSAASQHAARQATGLDIHYLAGGMSGARQLHSLLRQPFDLVYLHSLMAPDLGLWPLLCRRWLAAAHGPLLVAPRGELMPGALAQRSRAKRVYLALLRGTGLLRGVQFHATGSDEAQAIQAALGGSAPPHVAADLPPPQLPATETDDAPRRPGPLRVLFLSRIDPVKNLGFALKVVSGMSCEIEFDIAGPIGNDQVWADCQGLMRALPAHIRTRYLGAVAHAEVAPMMAAHDVFFLPTLGENHGYVVAEALAAGCPVLLSDRTPWRGLQSAGVGADLPLDDVLAFQRVLATQAAMSNDERREQRARCRTYAQQRLTADASVAAMRELLTRLAQPNARIVSTSAGQSGGR</sequence>
<name>A0ABU2AC05_9BURK</name>
<dbReference type="RefSeq" id="WP_310331350.1">
    <property type="nucleotide sequence ID" value="NZ_JAVDXV010000008.1"/>
</dbReference>
<evidence type="ECO:0000256" key="1">
    <source>
        <dbReference type="SAM" id="MobiDB-lite"/>
    </source>
</evidence>
<evidence type="ECO:0000313" key="2">
    <source>
        <dbReference type="EMBL" id="MDR7334725.1"/>
    </source>
</evidence>
<dbReference type="PANTHER" id="PTHR45947:SF3">
    <property type="entry name" value="SULFOQUINOVOSYL TRANSFERASE SQD2"/>
    <property type="match status" value="1"/>
</dbReference>
<evidence type="ECO:0000313" key="3">
    <source>
        <dbReference type="Proteomes" id="UP001180825"/>
    </source>
</evidence>
<dbReference type="Gene3D" id="3.40.50.2000">
    <property type="entry name" value="Glycogen Phosphorylase B"/>
    <property type="match status" value="2"/>
</dbReference>
<comment type="caution">
    <text evidence="2">The sequence shown here is derived from an EMBL/GenBank/DDBJ whole genome shotgun (WGS) entry which is preliminary data.</text>
</comment>
<accession>A0ABU2AC05</accession>
<dbReference type="Pfam" id="PF13692">
    <property type="entry name" value="Glyco_trans_1_4"/>
    <property type="match status" value="1"/>
</dbReference>
<protein>
    <submittedName>
        <fullName evidence="2">Glycosyltransferase involved in cell wall biosynthesis</fullName>
    </submittedName>
</protein>
<dbReference type="InterPro" id="IPR050194">
    <property type="entry name" value="Glycosyltransferase_grp1"/>
</dbReference>
<dbReference type="CDD" id="cd03801">
    <property type="entry name" value="GT4_PimA-like"/>
    <property type="match status" value="1"/>
</dbReference>
<dbReference type="SUPFAM" id="SSF53756">
    <property type="entry name" value="UDP-Glycosyltransferase/glycogen phosphorylase"/>
    <property type="match status" value="1"/>
</dbReference>
<feature type="region of interest" description="Disordered" evidence="1">
    <location>
        <begin position="191"/>
        <end position="212"/>
    </location>
</feature>
<dbReference type="Proteomes" id="UP001180825">
    <property type="component" value="Unassembled WGS sequence"/>
</dbReference>
<proteinExistence type="predicted"/>
<organism evidence="2 3">
    <name type="scientific">Roseateles asaccharophilus</name>
    <dbReference type="NCBI Taxonomy" id="582607"/>
    <lineage>
        <taxon>Bacteria</taxon>
        <taxon>Pseudomonadati</taxon>
        <taxon>Pseudomonadota</taxon>
        <taxon>Betaproteobacteria</taxon>
        <taxon>Burkholderiales</taxon>
        <taxon>Sphaerotilaceae</taxon>
        <taxon>Roseateles</taxon>
    </lineage>
</organism>
<gene>
    <name evidence="2" type="ORF">J2X21_003889</name>
</gene>